<dbReference type="RefSeq" id="WP_194450812.1">
    <property type="nucleotide sequence ID" value="NZ_CP063849.1"/>
</dbReference>
<organism evidence="1 2">
    <name type="scientific">Paludibaculum fermentans</name>
    <dbReference type="NCBI Taxonomy" id="1473598"/>
    <lineage>
        <taxon>Bacteria</taxon>
        <taxon>Pseudomonadati</taxon>
        <taxon>Acidobacteriota</taxon>
        <taxon>Terriglobia</taxon>
        <taxon>Bryobacterales</taxon>
        <taxon>Bryobacteraceae</taxon>
        <taxon>Paludibaculum</taxon>
    </lineage>
</organism>
<proteinExistence type="predicted"/>
<dbReference type="EMBL" id="CP063849">
    <property type="protein sequence ID" value="QOY89150.1"/>
    <property type="molecule type" value="Genomic_DNA"/>
</dbReference>
<evidence type="ECO:0000313" key="2">
    <source>
        <dbReference type="Proteomes" id="UP000593892"/>
    </source>
</evidence>
<sequence>MEQIIARAALPWSPLAGFTDLKVQPSDFARCFSVVEDVSRPIQFGNSTPVLAGAVLVMASLGLGAIEPVRALPATAQRFFSYMHAIGRSGQKMGFWDRVTYSLILSGPNPRQPRPPSAAQVRL</sequence>
<dbReference type="KEGG" id="pfer:IRI77_04105"/>
<reference evidence="1 2" key="1">
    <citation type="submission" date="2020-10" db="EMBL/GenBank/DDBJ databases">
        <title>Complete genome sequence of Paludibaculum fermentans P105T, a facultatively anaerobic acidobacterium capable of dissimilatory Fe(III) reduction.</title>
        <authorList>
            <person name="Dedysh S.N."/>
            <person name="Beletsky A.V."/>
            <person name="Kulichevskaya I.S."/>
            <person name="Mardanov A.V."/>
            <person name="Ravin N.V."/>
        </authorList>
    </citation>
    <scope>NUCLEOTIDE SEQUENCE [LARGE SCALE GENOMIC DNA]</scope>
    <source>
        <strain evidence="1 2">P105</strain>
    </source>
</reference>
<gene>
    <name evidence="1" type="ORF">IRI77_04105</name>
</gene>
<evidence type="ECO:0000313" key="1">
    <source>
        <dbReference type="EMBL" id="QOY89150.1"/>
    </source>
</evidence>
<keyword evidence="2" id="KW-1185">Reference proteome</keyword>
<accession>A0A7S7NSU3</accession>
<protein>
    <submittedName>
        <fullName evidence="1">Uncharacterized protein</fullName>
    </submittedName>
</protein>
<name>A0A7S7NSU3_PALFE</name>
<dbReference type="AlphaFoldDB" id="A0A7S7NSU3"/>
<dbReference type="Proteomes" id="UP000593892">
    <property type="component" value="Chromosome"/>
</dbReference>